<protein>
    <submittedName>
        <fullName evidence="2">Uncharacterized protein</fullName>
    </submittedName>
</protein>
<evidence type="ECO:0000313" key="3">
    <source>
        <dbReference type="Proteomes" id="UP000499080"/>
    </source>
</evidence>
<comment type="caution">
    <text evidence="2">The sequence shown here is derived from an EMBL/GenBank/DDBJ whole genome shotgun (WGS) entry which is preliminary data.</text>
</comment>
<proteinExistence type="predicted"/>
<accession>A0A4Y2D0R0</accession>
<feature type="compositionally biased region" description="Basic residues" evidence="1">
    <location>
        <begin position="27"/>
        <end position="36"/>
    </location>
</feature>
<evidence type="ECO:0000313" key="2">
    <source>
        <dbReference type="EMBL" id="GBM10342.1"/>
    </source>
</evidence>
<gene>
    <name evidence="2" type="ORF">AVEN_131078_1</name>
</gene>
<dbReference type="EMBL" id="BGPR01000284">
    <property type="protein sequence ID" value="GBM10342.1"/>
    <property type="molecule type" value="Genomic_DNA"/>
</dbReference>
<sequence>MGTLQRLMGTVLVSLNRGQSTSEKSPHSKKILHHTSMRMSHPQRIIKRVAGSHTLQYSDRSGYETRDSPIWKQRLCDWDTTASVLH</sequence>
<keyword evidence="3" id="KW-1185">Reference proteome</keyword>
<feature type="region of interest" description="Disordered" evidence="1">
    <location>
        <begin position="17"/>
        <end position="40"/>
    </location>
</feature>
<name>A0A4Y2D0R0_ARAVE</name>
<reference evidence="2 3" key="1">
    <citation type="journal article" date="2019" name="Sci. Rep.">
        <title>Orb-weaving spider Araneus ventricosus genome elucidates the spidroin gene catalogue.</title>
        <authorList>
            <person name="Kono N."/>
            <person name="Nakamura H."/>
            <person name="Ohtoshi R."/>
            <person name="Moran D.A.P."/>
            <person name="Shinohara A."/>
            <person name="Yoshida Y."/>
            <person name="Fujiwara M."/>
            <person name="Mori M."/>
            <person name="Tomita M."/>
            <person name="Arakawa K."/>
        </authorList>
    </citation>
    <scope>NUCLEOTIDE SEQUENCE [LARGE SCALE GENOMIC DNA]</scope>
</reference>
<dbReference type="AlphaFoldDB" id="A0A4Y2D0R0"/>
<evidence type="ECO:0000256" key="1">
    <source>
        <dbReference type="SAM" id="MobiDB-lite"/>
    </source>
</evidence>
<dbReference type="Proteomes" id="UP000499080">
    <property type="component" value="Unassembled WGS sequence"/>
</dbReference>
<organism evidence="2 3">
    <name type="scientific">Araneus ventricosus</name>
    <name type="common">Orbweaver spider</name>
    <name type="synonym">Epeira ventricosa</name>
    <dbReference type="NCBI Taxonomy" id="182803"/>
    <lineage>
        <taxon>Eukaryota</taxon>
        <taxon>Metazoa</taxon>
        <taxon>Ecdysozoa</taxon>
        <taxon>Arthropoda</taxon>
        <taxon>Chelicerata</taxon>
        <taxon>Arachnida</taxon>
        <taxon>Araneae</taxon>
        <taxon>Araneomorphae</taxon>
        <taxon>Entelegynae</taxon>
        <taxon>Araneoidea</taxon>
        <taxon>Araneidae</taxon>
        <taxon>Araneus</taxon>
    </lineage>
</organism>